<name>A0A2A8D7E9_9MICC</name>
<keyword evidence="2" id="KW-0238">DNA-binding</keyword>
<dbReference type="SUPFAM" id="SSF46785">
    <property type="entry name" value="Winged helix' DNA-binding domain"/>
    <property type="match status" value="1"/>
</dbReference>
<dbReference type="InterPro" id="IPR002577">
    <property type="entry name" value="HTH_HxlR"/>
</dbReference>
<gene>
    <name evidence="5" type="ORF">CRM92_02440</name>
</gene>
<dbReference type="PANTHER" id="PTHR33204">
    <property type="entry name" value="TRANSCRIPTIONAL REGULATOR, MARR FAMILY"/>
    <property type="match status" value="1"/>
</dbReference>
<evidence type="ECO:0000313" key="6">
    <source>
        <dbReference type="Proteomes" id="UP000219947"/>
    </source>
</evidence>
<reference evidence="5" key="1">
    <citation type="submission" date="2017-10" db="EMBL/GenBank/DDBJ databases">
        <title>Kefir isolates.</title>
        <authorList>
            <person name="Kim Y."/>
            <person name="Blasche S."/>
        </authorList>
    </citation>
    <scope>NUCLEOTIDE SEQUENCE [LARGE SCALE GENOMIC DNA]</scope>
    <source>
        <strain evidence="5">OG2-2</strain>
    </source>
</reference>
<protein>
    <submittedName>
        <fullName evidence="5">Transcriptional regulator</fullName>
    </submittedName>
</protein>
<dbReference type="GO" id="GO:0003677">
    <property type="term" value="F:DNA binding"/>
    <property type="evidence" value="ECO:0007669"/>
    <property type="project" value="UniProtKB-KW"/>
</dbReference>
<dbReference type="EMBL" id="PDEV01000001">
    <property type="protein sequence ID" value="PEN16912.1"/>
    <property type="molecule type" value="Genomic_DNA"/>
</dbReference>
<dbReference type="RefSeq" id="WP_098042283.1">
    <property type="nucleotide sequence ID" value="NZ_PDEV01000001.1"/>
</dbReference>
<dbReference type="PROSITE" id="PS51118">
    <property type="entry name" value="HTH_HXLR"/>
    <property type="match status" value="1"/>
</dbReference>
<sequence length="151" mass="16764">MTTHATNTSCPIAATLEVLGEKWTLLILRDIYRGINRFNDLEASLGCPRNLLSTRLKKLVDHGILLEESYQEPGRRARTAYVLSNKGEDLALILCALQQWGLKHLPQNMNSISYHHASCDAPVSAALICAQGHRVEAESLIPLETSEQDQT</sequence>
<keyword evidence="1" id="KW-0805">Transcription regulation</keyword>
<feature type="domain" description="HTH hxlR-type" evidence="4">
    <location>
        <begin position="10"/>
        <end position="109"/>
    </location>
</feature>
<dbReference type="PANTHER" id="PTHR33204:SF18">
    <property type="entry name" value="TRANSCRIPTIONAL REGULATORY PROTEIN"/>
    <property type="match status" value="1"/>
</dbReference>
<proteinExistence type="predicted"/>
<dbReference type="InterPro" id="IPR036390">
    <property type="entry name" value="WH_DNA-bd_sf"/>
</dbReference>
<accession>A0A2A8D7E9</accession>
<evidence type="ECO:0000256" key="1">
    <source>
        <dbReference type="ARBA" id="ARBA00023015"/>
    </source>
</evidence>
<dbReference type="Proteomes" id="UP000219947">
    <property type="component" value="Unassembled WGS sequence"/>
</dbReference>
<comment type="caution">
    <text evidence="5">The sequence shown here is derived from an EMBL/GenBank/DDBJ whole genome shotgun (WGS) entry which is preliminary data.</text>
</comment>
<evidence type="ECO:0000259" key="4">
    <source>
        <dbReference type="PROSITE" id="PS51118"/>
    </source>
</evidence>
<evidence type="ECO:0000313" key="5">
    <source>
        <dbReference type="EMBL" id="PEN16912.1"/>
    </source>
</evidence>
<evidence type="ECO:0000256" key="2">
    <source>
        <dbReference type="ARBA" id="ARBA00023125"/>
    </source>
</evidence>
<evidence type="ECO:0000256" key="3">
    <source>
        <dbReference type="ARBA" id="ARBA00023163"/>
    </source>
</evidence>
<keyword evidence="6" id="KW-1185">Reference proteome</keyword>
<keyword evidence="3" id="KW-0804">Transcription</keyword>
<organism evidence="5 6">
    <name type="scientific">Rothia dentocariosa</name>
    <dbReference type="NCBI Taxonomy" id="2047"/>
    <lineage>
        <taxon>Bacteria</taxon>
        <taxon>Bacillati</taxon>
        <taxon>Actinomycetota</taxon>
        <taxon>Actinomycetes</taxon>
        <taxon>Micrococcales</taxon>
        <taxon>Micrococcaceae</taxon>
        <taxon>Rothia</taxon>
    </lineage>
</organism>
<dbReference type="Pfam" id="PF01638">
    <property type="entry name" value="HxlR"/>
    <property type="match status" value="1"/>
</dbReference>
<dbReference type="AlphaFoldDB" id="A0A2A8D7E9"/>
<dbReference type="Gene3D" id="1.10.10.10">
    <property type="entry name" value="Winged helix-like DNA-binding domain superfamily/Winged helix DNA-binding domain"/>
    <property type="match status" value="1"/>
</dbReference>
<dbReference type="InterPro" id="IPR036388">
    <property type="entry name" value="WH-like_DNA-bd_sf"/>
</dbReference>